<protein>
    <submittedName>
        <fullName evidence="1">Magnesium chelatase subunit ChlI</fullName>
    </submittedName>
</protein>
<evidence type="ECO:0000313" key="1">
    <source>
        <dbReference type="EMBL" id="AQV92672.1"/>
    </source>
</evidence>
<evidence type="ECO:0000313" key="2">
    <source>
        <dbReference type="Proteomes" id="UP000189627"/>
    </source>
</evidence>
<reference evidence="2" key="1">
    <citation type="submission" date="2017-02" db="EMBL/GenBank/DDBJ databases">
        <title>Complete genome sequence of Cupriavidus necator strain NH9, a 3-chlorobenzoate degrader.</title>
        <authorList>
            <person name="Moriuchi R."/>
            <person name="Dohra H."/>
            <person name="Ogawa N."/>
        </authorList>
    </citation>
    <scope>NUCLEOTIDE SEQUENCE [LARGE SCALE GENOMIC DNA]</scope>
    <source>
        <strain evidence="2">NH9</strain>
    </source>
</reference>
<gene>
    <name evidence="1" type="ORF">BJN34_02045</name>
</gene>
<dbReference type="KEGG" id="cuh:BJN34_02045"/>
<dbReference type="Proteomes" id="UP000189627">
    <property type="component" value="Chromosome 1"/>
</dbReference>
<dbReference type="Pfam" id="PF13541">
    <property type="entry name" value="ChlI"/>
    <property type="match status" value="1"/>
</dbReference>
<dbReference type="EMBL" id="CP017757">
    <property type="protein sequence ID" value="AQV92672.1"/>
    <property type="molecule type" value="Genomic_DNA"/>
</dbReference>
<dbReference type="InterPro" id="IPR020568">
    <property type="entry name" value="Ribosomal_Su5_D2-typ_SF"/>
</dbReference>
<dbReference type="AlphaFoldDB" id="A0A1U9UJ74"/>
<dbReference type="SUPFAM" id="SSF54211">
    <property type="entry name" value="Ribosomal protein S5 domain 2-like"/>
    <property type="match status" value="1"/>
</dbReference>
<name>A0A1U9UJ74_CUPNE</name>
<dbReference type="OrthoDB" id="9813147at2"/>
<proteinExistence type="predicted"/>
<organism evidence="1 2">
    <name type="scientific">Cupriavidus necator</name>
    <name type="common">Alcaligenes eutrophus</name>
    <name type="synonym">Ralstonia eutropha</name>
    <dbReference type="NCBI Taxonomy" id="106590"/>
    <lineage>
        <taxon>Bacteria</taxon>
        <taxon>Pseudomonadati</taxon>
        <taxon>Pseudomonadota</taxon>
        <taxon>Betaproteobacteria</taxon>
        <taxon>Burkholderiales</taxon>
        <taxon>Burkholderiaceae</taxon>
        <taxon>Cupriavidus</taxon>
    </lineage>
</organism>
<accession>A0A1U9UJ74</accession>
<sequence length="78" mass="8561">MSLAVLRSRALTGIAAPPVRVETHLANGLPAFTIVGLADTGVRESRERVRAAILNSGYEFPNRRIFCCQPAFQLFCSR</sequence>